<dbReference type="GO" id="GO:0005524">
    <property type="term" value="F:ATP binding"/>
    <property type="evidence" value="ECO:0007669"/>
    <property type="project" value="UniProtKB-KW"/>
</dbReference>
<dbReference type="GO" id="GO:0005737">
    <property type="term" value="C:cytoplasm"/>
    <property type="evidence" value="ECO:0007669"/>
    <property type="project" value="TreeGrafter"/>
</dbReference>
<dbReference type="InterPro" id="IPR008988">
    <property type="entry name" value="Transcriptional_repressor_C"/>
</dbReference>
<keyword evidence="4" id="KW-0092">Biotin</keyword>
<evidence type="ECO:0000256" key="5">
    <source>
        <dbReference type="ARBA" id="ARBA00024227"/>
    </source>
</evidence>
<dbReference type="Gene3D" id="3.30.930.10">
    <property type="entry name" value="Bira Bifunctional Protein, Domain 2"/>
    <property type="match status" value="1"/>
</dbReference>
<dbReference type="InterPro" id="IPR004408">
    <property type="entry name" value="Biotin_CoA_COase_ligase"/>
</dbReference>
<dbReference type="EC" id="6.3.4.15" evidence="5"/>
<dbReference type="InterPro" id="IPR004143">
    <property type="entry name" value="BPL_LPL_catalytic"/>
</dbReference>
<accession>A0A1V3NV97</accession>
<dbReference type="InterPro" id="IPR045864">
    <property type="entry name" value="aa-tRNA-synth_II/BPL/LPL"/>
</dbReference>
<evidence type="ECO:0000256" key="4">
    <source>
        <dbReference type="ARBA" id="ARBA00023267"/>
    </source>
</evidence>
<protein>
    <recommendedName>
        <fullName evidence="5">biotin--[biotin carboxyl-carrier protein] ligase</fullName>
        <ecNumber evidence="5">6.3.4.15</ecNumber>
    </recommendedName>
</protein>
<proteinExistence type="predicted"/>
<evidence type="ECO:0000256" key="6">
    <source>
        <dbReference type="ARBA" id="ARBA00047846"/>
    </source>
</evidence>
<sequence length="320" mass="34456">MQDAADLLGYLIARAERPGVTTALPLAGARLQAARQVLTQWGMILPESASDDLRWPAACLPPLEVRRIEAGLSAATRRRLEVHVHPVVDSTNAWVAALPHGDRVPACLAEYQTAGRGRRGRGWHMPPGSGIAMSLRWDVSAWTALPPHITLALGLSVARALHDLGVTGIRLKWPNDFQVDGRKLGGMLVENRQGGQRKRLIVGLGINVRVPGDTHIDQPWTDLETLLPGGCPGREHLAAVMLDTLVRELSGFPGRDPASLPGDWARFDALASEPVRAEAPGGAIEGIARGIDPHGRLRVETAQGVVALDAGDVRVRRRRA</sequence>
<comment type="caution">
    <text evidence="8">The sequence shown here is derived from an EMBL/GenBank/DDBJ whole genome shotgun (WGS) entry which is preliminary data.</text>
</comment>
<dbReference type="PANTHER" id="PTHR12835:SF5">
    <property type="entry name" value="BIOTIN--PROTEIN LIGASE"/>
    <property type="match status" value="1"/>
</dbReference>
<dbReference type="CDD" id="cd16442">
    <property type="entry name" value="BPL"/>
    <property type="match status" value="1"/>
</dbReference>
<comment type="catalytic activity">
    <reaction evidence="6">
        <text>biotin + L-lysyl-[protein] + ATP = N(6)-biotinyl-L-lysyl-[protein] + AMP + diphosphate + H(+)</text>
        <dbReference type="Rhea" id="RHEA:11756"/>
        <dbReference type="Rhea" id="RHEA-COMP:9752"/>
        <dbReference type="Rhea" id="RHEA-COMP:10505"/>
        <dbReference type="ChEBI" id="CHEBI:15378"/>
        <dbReference type="ChEBI" id="CHEBI:29969"/>
        <dbReference type="ChEBI" id="CHEBI:30616"/>
        <dbReference type="ChEBI" id="CHEBI:33019"/>
        <dbReference type="ChEBI" id="CHEBI:57586"/>
        <dbReference type="ChEBI" id="CHEBI:83144"/>
        <dbReference type="ChEBI" id="CHEBI:456215"/>
        <dbReference type="EC" id="6.3.4.15"/>
    </reaction>
</comment>
<dbReference type="AlphaFoldDB" id="A0A1V3NV97"/>
<dbReference type="Pfam" id="PF02237">
    <property type="entry name" value="BPL_C"/>
    <property type="match status" value="1"/>
</dbReference>
<organism evidence="8 9">
    <name type="scientific">Thioalkalivibrio denitrificans</name>
    <dbReference type="NCBI Taxonomy" id="108003"/>
    <lineage>
        <taxon>Bacteria</taxon>
        <taxon>Pseudomonadati</taxon>
        <taxon>Pseudomonadota</taxon>
        <taxon>Gammaproteobacteria</taxon>
        <taxon>Chromatiales</taxon>
        <taxon>Ectothiorhodospiraceae</taxon>
        <taxon>Thioalkalivibrio</taxon>
    </lineage>
</organism>
<dbReference type="STRING" id="108003.B1C78_00115"/>
<evidence type="ECO:0000256" key="3">
    <source>
        <dbReference type="ARBA" id="ARBA00022840"/>
    </source>
</evidence>
<keyword evidence="2" id="KW-0547">Nucleotide-binding</keyword>
<keyword evidence="3" id="KW-0067">ATP-binding</keyword>
<reference evidence="8 9" key="1">
    <citation type="submission" date="2017-02" db="EMBL/GenBank/DDBJ databases">
        <title>Genomic diversity within the haloalkaliphilic genus Thioalkalivibrio.</title>
        <authorList>
            <person name="Ahn A.-C."/>
            <person name="Meier-Kolthoff J."/>
            <person name="Overmars L."/>
            <person name="Richter M."/>
            <person name="Woyke T."/>
            <person name="Sorokin D.Y."/>
            <person name="Muyzer G."/>
        </authorList>
    </citation>
    <scope>NUCLEOTIDE SEQUENCE [LARGE SCALE GENOMIC DNA]</scope>
    <source>
        <strain evidence="8 9">ALJD</strain>
    </source>
</reference>
<dbReference type="InterPro" id="IPR003142">
    <property type="entry name" value="BPL_C"/>
</dbReference>
<name>A0A1V3NV97_9GAMM</name>
<dbReference type="Pfam" id="PF03099">
    <property type="entry name" value="BPL_LplA_LipB"/>
    <property type="match status" value="1"/>
</dbReference>
<evidence type="ECO:0000313" key="8">
    <source>
        <dbReference type="EMBL" id="OOG28788.1"/>
    </source>
</evidence>
<keyword evidence="1 8" id="KW-0436">Ligase</keyword>
<feature type="domain" description="BPL/LPL catalytic" evidence="7">
    <location>
        <begin position="71"/>
        <end position="253"/>
    </location>
</feature>
<keyword evidence="9" id="KW-1185">Reference proteome</keyword>
<dbReference type="PANTHER" id="PTHR12835">
    <property type="entry name" value="BIOTIN PROTEIN LIGASE"/>
    <property type="match status" value="1"/>
</dbReference>
<dbReference type="SUPFAM" id="SSF50037">
    <property type="entry name" value="C-terminal domain of transcriptional repressors"/>
    <property type="match status" value="1"/>
</dbReference>
<dbReference type="SUPFAM" id="SSF55681">
    <property type="entry name" value="Class II aaRS and biotin synthetases"/>
    <property type="match status" value="1"/>
</dbReference>
<evidence type="ECO:0000256" key="1">
    <source>
        <dbReference type="ARBA" id="ARBA00022598"/>
    </source>
</evidence>
<dbReference type="NCBIfam" id="TIGR00121">
    <property type="entry name" value="birA_ligase"/>
    <property type="match status" value="1"/>
</dbReference>
<evidence type="ECO:0000313" key="9">
    <source>
        <dbReference type="Proteomes" id="UP000189462"/>
    </source>
</evidence>
<evidence type="ECO:0000256" key="2">
    <source>
        <dbReference type="ARBA" id="ARBA00022741"/>
    </source>
</evidence>
<evidence type="ECO:0000259" key="7">
    <source>
        <dbReference type="PROSITE" id="PS51733"/>
    </source>
</evidence>
<dbReference type="PROSITE" id="PS51733">
    <property type="entry name" value="BPL_LPL_CATALYTIC"/>
    <property type="match status" value="1"/>
</dbReference>
<dbReference type="EMBL" id="MVBK01000001">
    <property type="protein sequence ID" value="OOG28788.1"/>
    <property type="molecule type" value="Genomic_DNA"/>
</dbReference>
<gene>
    <name evidence="8" type="ORF">B1C78_00115</name>
</gene>
<dbReference type="Gene3D" id="2.30.30.100">
    <property type="match status" value="1"/>
</dbReference>
<dbReference type="Proteomes" id="UP000189462">
    <property type="component" value="Unassembled WGS sequence"/>
</dbReference>
<dbReference type="GO" id="GO:0004077">
    <property type="term" value="F:biotin--[biotin carboxyl-carrier protein] ligase activity"/>
    <property type="evidence" value="ECO:0007669"/>
    <property type="project" value="UniProtKB-EC"/>
</dbReference>